<gene>
    <name evidence="1" type="ORF">SAMN05216388_10163</name>
</gene>
<dbReference type="AlphaFoldDB" id="A0A1H8RBK3"/>
<evidence type="ECO:0000313" key="2">
    <source>
        <dbReference type="Proteomes" id="UP000198775"/>
    </source>
</evidence>
<sequence>MDKSHILTEIVPEIVEDYEGERTDDGDVPVRAVKTILIDEHGLSEQEAHDVFQHVSGPNGIDVEVTASGGVYIHG</sequence>
<accession>A0A1H8RBK3</accession>
<dbReference type="Proteomes" id="UP000198775">
    <property type="component" value="Unassembled WGS sequence"/>
</dbReference>
<protein>
    <submittedName>
        <fullName evidence="1">ANTAR domain-containing protein</fullName>
    </submittedName>
</protein>
<dbReference type="OrthoDB" id="375734at2157"/>
<dbReference type="EMBL" id="FOCX01000016">
    <property type="protein sequence ID" value="SEO63722.1"/>
    <property type="molecule type" value="Genomic_DNA"/>
</dbReference>
<reference evidence="2" key="1">
    <citation type="submission" date="2016-10" db="EMBL/GenBank/DDBJ databases">
        <authorList>
            <person name="Varghese N."/>
            <person name="Submissions S."/>
        </authorList>
    </citation>
    <scope>NUCLEOTIDE SEQUENCE [LARGE SCALE GENOMIC DNA]</scope>
    <source>
        <strain evidence="2">IBRC-M 10043</strain>
    </source>
</reference>
<keyword evidence="2" id="KW-1185">Reference proteome</keyword>
<name>A0A1H8RBK3_9EURY</name>
<proteinExistence type="predicted"/>
<evidence type="ECO:0000313" key="1">
    <source>
        <dbReference type="EMBL" id="SEO63722.1"/>
    </source>
</evidence>
<dbReference type="RefSeq" id="WP_139203548.1">
    <property type="nucleotide sequence ID" value="NZ_FOCX01000016.1"/>
</dbReference>
<organism evidence="1 2">
    <name type="scientific">Halorientalis persicus</name>
    <dbReference type="NCBI Taxonomy" id="1367881"/>
    <lineage>
        <taxon>Archaea</taxon>
        <taxon>Methanobacteriati</taxon>
        <taxon>Methanobacteriota</taxon>
        <taxon>Stenosarchaea group</taxon>
        <taxon>Halobacteria</taxon>
        <taxon>Halobacteriales</taxon>
        <taxon>Haloarculaceae</taxon>
        <taxon>Halorientalis</taxon>
    </lineage>
</organism>